<accession>A0A3G3BZ55</accession>
<evidence type="ECO:0000313" key="2">
    <source>
        <dbReference type="Proteomes" id="UP000275234"/>
    </source>
</evidence>
<sequence length="66" mass="7481">MAICIERTSVVVTFPDGEKVSGFTTLPPDPAHPLFTLYEEDGINGRVINMTKDRDIQYRVIKRKAE</sequence>
<organism evidence="1 2">
    <name type="scientific">Edwardsiella phage Edno5</name>
    <dbReference type="NCBI Taxonomy" id="2419942"/>
    <lineage>
        <taxon>Viruses</taxon>
        <taxon>Duplodnaviria</taxon>
        <taxon>Heunggongvirae</taxon>
        <taxon>Uroviricota</taxon>
        <taxon>Caudoviricetes</taxon>
        <taxon>Gofduovirus</taxon>
        <taxon>Gofduovirus edno5</taxon>
    </lineage>
</organism>
<proteinExistence type="predicted"/>
<dbReference type="Proteomes" id="UP000275234">
    <property type="component" value="Segment"/>
</dbReference>
<gene>
    <name evidence="1" type="ORF">Edno5_0076</name>
</gene>
<evidence type="ECO:0000313" key="1">
    <source>
        <dbReference type="EMBL" id="AYP69241.1"/>
    </source>
</evidence>
<keyword evidence="2" id="KW-1185">Reference proteome</keyword>
<name>A0A3G3BZ55_9CAUD</name>
<protein>
    <submittedName>
        <fullName evidence="1">Uncharacterized protein</fullName>
    </submittedName>
</protein>
<reference evidence="1 2" key="1">
    <citation type="submission" date="2018-09" db="EMBL/GenBank/DDBJ databases">
        <title>Genomic characterization of Edwardsiella anguillarum, isolated from Greek aquaculture.</title>
        <authorList>
            <person name="Katharios P."/>
            <person name="Kalatzis P.G."/>
            <person name="Kokkari C."/>
            <person name="Wang Q."/>
        </authorList>
    </citation>
    <scope>NUCLEOTIDE SEQUENCE [LARGE SCALE GENOMIC DNA]</scope>
</reference>
<dbReference type="EMBL" id="MH898687">
    <property type="protein sequence ID" value="AYP69241.1"/>
    <property type="molecule type" value="Genomic_DNA"/>
</dbReference>